<reference evidence="7 8" key="2">
    <citation type="submission" date="2018-03" db="EMBL/GenBank/DDBJ databases">
        <title>The ancient ancestry and fast evolution of plastids.</title>
        <authorList>
            <person name="Moore K.R."/>
            <person name="Magnabosco C."/>
            <person name="Momper L."/>
            <person name="Gold D.A."/>
            <person name="Bosak T."/>
            <person name="Fournier G.P."/>
        </authorList>
    </citation>
    <scope>NUCLEOTIDE SEQUENCE [LARGE SCALE GENOMIC DNA]</scope>
    <source>
        <strain evidence="7 8">ULC18</strain>
    </source>
</reference>
<evidence type="ECO:0000256" key="2">
    <source>
        <dbReference type="ARBA" id="ARBA00022692"/>
    </source>
</evidence>
<comment type="caution">
    <text evidence="7">The sequence shown here is derived from an EMBL/GenBank/DDBJ whole genome shotgun (WGS) entry which is preliminary data.</text>
</comment>
<dbReference type="Gene3D" id="1.20.1250.20">
    <property type="entry name" value="MFS general substrate transporter like domains"/>
    <property type="match status" value="1"/>
</dbReference>
<keyword evidence="2 5" id="KW-0812">Transmembrane</keyword>
<feature type="domain" description="Major facilitator superfamily (MFS) profile" evidence="6">
    <location>
        <begin position="92"/>
        <end position="183"/>
    </location>
</feature>
<dbReference type="AlphaFoldDB" id="A0A2T1DU96"/>
<dbReference type="EMBL" id="PVWK01000154">
    <property type="protein sequence ID" value="PSB24086.1"/>
    <property type="molecule type" value="Genomic_DNA"/>
</dbReference>
<evidence type="ECO:0000313" key="8">
    <source>
        <dbReference type="Proteomes" id="UP000239576"/>
    </source>
</evidence>
<dbReference type="GO" id="GO:0005886">
    <property type="term" value="C:plasma membrane"/>
    <property type="evidence" value="ECO:0007669"/>
    <property type="project" value="UniProtKB-SubCell"/>
</dbReference>
<protein>
    <recommendedName>
        <fullName evidence="6">Major facilitator superfamily (MFS) profile domain-containing protein</fullName>
    </recommendedName>
</protein>
<dbReference type="PROSITE" id="PS50850">
    <property type="entry name" value="MFS"/>
    <property type="match status" value="1"/>
</dbReference>
<feature type="transmembrane region" description="Helical" evidence="5">
    <location>
        <begin position="134"/>
        <end position="150"/>
    </location>
</feature>
<evidence type="ECO:0000256" key="4">
    <source>
        <dbReference type="ARBA" id="ARBA00023136"/>
    </source>
</evidence>
<keyword evidence="4 5" id="KW-0472">Membrane</keyword>
<gene>
    <name evidence="7" type="ORF">C7B82_28515</name>
</gene>
<name>A0A2T1DU96_9CYAN</name>
<dbReference type="Proteomes" id="UP000239576">
    <property type="component" value="Unassembled WGS sequence"/>
</dbReference>
<feature type="transmembrane region" description="Helical" evidence="5">
    <location>
        <begin position="162"/>
        <end position="180"/>
    </location>
</feature>
<dbReference type="InterPro" id="IPR020846">
    <property type="entry name" value="MFS_dom"/>
</dbReference>
<keyword evidence="8" id="KW-1185">Reference proteome</keyword>
<organism evidence="7 8">
    <name type="scientific">Stenomitos frigidus ULC18</name>
    <dbReference type="NCBI Taxonomy" id="2107698"/>
    <lineage>
        <taxon>Bacteria</taxon>
        <taxon>Bacillati</taxon>
        <taxon>Cyanobacteriota</taxon>
        <taxon>Cyanophyceae</taxon>
        <taxon>Leptolyngbyales</taxon>
        <taxon>Leptolyngbyaceae</taxon>
        <taxon>Stenomitos</taxon>
    </lineage>
</organism>
<evidence type="ECO:0000313" key="7">
    <source>
        <dbReference type="EMBL" id="PSB24086.1"/>
    </source>
</evidence>
<evidence type="ECO:0000256" key="3">
    <source>
        <dbReference type="ARBA" id="ARBA00022989"/>
    </source>
</evidence>
<reference evidence="8" key="1">
    <citation type="submission" date="2018-02" db="EMBL/GenBank/DDBJ databases">
        <authorList>
            <person name="Moore K."/>
            <person name="Momper L."/>
        </authorList>
    </citation>
    <scope>NUCLEOTIDE SEQUENCE [LARGE SCALE GENOMIC DNA]</scope>
    <source>
        <strain evidence="8">ULC18</strain>
    </source>
</reference>
<evidence type="ECO:0000256" key="1">
    <source>
        <dbReference type="ARBA" id="ARBA00004651"/>
    </source>
</evidence>
<dbReference type="InterPro" id="IPR036259">
    <property type="entry name" value="MFS_trans_sf"/>
</dbReference>
<dbReference type="SUPFAM" id="SSF103473">
    <property type="entry name" value="MFS general substrate transporter"/>
    <property type="match status" value="1"/>
</dbReference>
<proteinExistence type="predicted"/>
<dbReference type="GO" id="GO:0022857">
    <property type="term" value="F:transmembrane transporter activity"/>
    <property type="evidence" value="ECO:0007669"/>
    <property type="project" value="InterPro"/>
</dbReference>
<keyword evidence="3 5" id="KW-1133">Transmembrane helix</keyword>
<dbReference type="InterPro" id="IPR011701">
    <property type="entry name" value="MFS"/>
</dbReference>
<accession>A0A2T1DU96</accession>
<sequence length="183" mass="20545">MPRKRCLLGRHYALISLLMVSISTCWVDRSIARLCCGWFIPMSRCTNDGLITRCRGKAIALIEASCVNWGIYCSEFLMPIPITANSQTRWRLPVVLAVTVFINYLDRNNLALALPRLAQDFGWSDREVGAKGEWLLAAFFLAYALSNMLLSPVAERFGPKRSVMVAISAFSLVTLLSALWDRP</sequence>
<comment type="subcellular location">
    <subcellularLocation>
        <location evidence="1">Cell membrane</location>
        <topology evidence="1">Multi-pass membrane protein</topology>
    </subcellularLocation>
</comment>
<dbReference type="OrthoDB" id="9773404at2"/>
<evidence type="ECO:0000256" key="5">
    <source>
        <dbReference type="SAM" id="Phobius"/>
    </source>
</evidence>
<dbReference type="Pfam" id="PF07690">
    <property type="entry name" value="MFS_1"/>
    <property type="match status" value="1"/>
</dbReference>
<evidence type="ECO:0000259" key="6">
    <source>
        <dbReference type="PROSITE" id="PS50850"/>
    </source>
</evidence>